<feature type="chain" id="PRO_5042079441" evidence="2">
    <location>
        <begin position="21"/>
        <end position="62"/>
    </location>
</feature>
<dbReference type="GO" id="GO:0016298">
    <property type="term" value="F:lipase activity"/>
    <property type="evidence" value="ECO:0007669"/>
    <property type="project" value="InterPro"/>
</dbReference>
<dbReference type="EMBL" id="CP012508">
    <property type="protein sequence ID" value="ALB21374.1"/>
    <property type="molecule type" value="Genomic_DNA"/>
</dbReference>
<dbReference type="InterPro" id="IPR036514">
    <property type="entry name" value="SGNH_hydro_sf"/>
</dbReference>
<name>A0AAC8ZN98_PISSA</name>
<gene>
    <name evidence="3" type="ORF">KU39_188</name>
</gene>
<protein>
    <submittedName>
        <fullName evidence="3">Lipase</fullName>
        <ecNumber evidence="3">3.1.1.-</ecNumber>
    </submittedName>
</protein>
<evidence type="ECO:0000256" key="2">
    <source>
        <dbReference type="SAM" id="SignalP"/>
    </source>
</evidence>
<organism evidence="3 4">
    <name type="scientific">Piscirickettsia salmonis</name>
    <dbReference type="NCBI Taxonomy" id="1238"/>
    <lineage>
        <taxon>Bacteria</taxon>
        <taxon>Pseudomonadati</taxon>
        <taxon>Pseudomonadota</taxon>
        <taxon>Gammaproteobacteria</taxon>
        <taxon>Thiotrichales</taxon>
        <taxon>Piscirickettsiaceae</taxon>
        <taxon>Piscirickettsia</taxon>
    </lineage>
</organism>
<dbReference type="GO" id="GO:0006629">
    <property type="term" value="P:lipid metabolic process"/>
    <property type="evidence" value="ECO:0007669"/>
    <property type="project" value="InterPro"/>
</dbReference>
<dbReference type="Proteomes" id="UP000029558">
    <property type="component" value="Chromosome"/>
</dbReference>
<feature type="signal peptide" evidence="2">
    <location>
        <begin position="1"/>
        <end position="20"/>
    </location>
</feature>
<feature type="region of interest" description="Disordered" evidence="1">
    <location>
        <begin position="42"/>
        <end position="62"/>
    </location>
</feature>
<evidence type="ECO:0000256" key="1">
    <source>
        <dbReference type="SAM" id="MobiDB-lite"/>
    </source>
</evidence>
<dbReference type="AlphaFoldDB" id="A0AAC8ZN98"/>
<reference evidence="3 4" key="1">
    <citation type="journal article" date="2014" name="Genome Announc.">
        <title>Comparative Genome Analysis of Two Isolates of the Fish Pathogen Piscirickettsia salmonis from Different Hosts Reveals Major Differences in Virulence-Associated Secretion Systems.</title>
        <authorList>
            <person name="Bohle H."/>
            <person name="Henriquez P."/>
            <person name="Grothusen H."/>
            <person name="Navas E."/>
            <person name="Sandoval A."/>
            <person name="Bustamante F."/>
            <person name="Bustos P."/>
            <person name="Mancilla M."/>
        </authorList>
    </citation>
    <scope>NUCLEOTIDE SEQUENCE [LARGE SCALE GENOMIC DNA]</scope>
    <source>
        <strain evidence="4">B1-32597</strain>
    </source>
</reference>
<keyword evidence="2" id="KW-0732">Signal</keyword>
<dbReference type="Gene3D" id="3.40.50.1110">
    <property type="entry name" value="SGNH hydrolase"/>
    <property type="match status" value="1"/>
</dbReference>
<evidence type="ECO:0000313" key="4">
    <source>
        <dbReference type="Proteomes" id="UP000029558"/>
    </source>
</evidence>
<dbReference type="EC" id="3.1.1.-" evidence="3"/>
<evidence type="ECO:0000313" key="3">
    <source>
        <dbReference type="EMBL" id="ALB21374.1"/>
    </source>
</evidence>
<dbReference type="InterPro" id="IPR008265">
    <property type="entry name" value="Lipase_GDSL_AS"/>
</dbReference>
<dbReference type="PROSITE" id="PS01098">
    <property type="entry name" value="LIPASE_GDSL_SER"/>
    <property type="match status" value="1"/>
</dbReference>
<accession>A0AAC8ZN98</accession>
<proteinExistence type="predicted"/>
<sequence>MLKRFLVSCLCLGMISIPYASSSLPFERLVIFGDSLSDTGNFPEPNDYSSSDTPPYNLMALP</sequence>
<keyword evidence="3" id="KW-0378">Hydrolase</keyword>